<sequence>MADTAKADTYILVSCYRGPWNEVIWDKANPNFVDSLVGAGYSQQEATSIANYICRDPRLVNNPIALAKEVRAAMRAAPRG</sequence>
<name>A0A0T5NP75_9RHOB</name>
<gene>
    <name evidence="1" type="ORF">XM53_19660</name>
</gene>
<organism evidence="1 2">
    <name type="scientific">Roseovarius atlanticus</name>
    <dbReference type="NCBI Taxonomy" id="1641875"/>
    <lineage>
        <taxon>Bacteria</taxon>
        <taxon>Pseudomonadati</taxon>
        <taxon>Pseudomonadota</taxon>
        <taxon>Alphaproteobacteria</taxon>
        <taxon>Rhodobacterales</taxon>
        <taxon>Roseobacteraceae</taxon>
        <taxon>Roseovarius</taxon>
    </lineage>
</organism>
<proteinExistence type="predicted"/>
<evidence type="ECO:0000313" key="2">
    <source>
        <dbReference type="Proteomes" id="UP000051295"/>
    </source>
</evidence>
<evidence type="ECO:0000313" key="1">
    <source>
        <dbReference type="EMBL" id="KRS10749.1"/>
    </source>
</evidence>
<dbReference type="Proteomes" id="UP000051295">
    <property type="component" value="Unassembled WGS sequence"/>
</dbReference>
<protein>
    <submittedName>
        <fullName evidence="1">Uncharacterized protein</fullName>
    </submittedName>
</protein>
<dbReference type="PATRIC" id="fig|1641875.4.peg.2473"/>
<comment type="caution">
    <text evidence="1">The sequence shown here is derived from an EMBL/GenBank/DDBJ whole genome shotgun (WGS) entry which is preliminary data.</text>
</comment>
<keyword evidence="2" id="KW-1185">Reference proteome</keyword>
<reference evidence="1 2" key="1">
    <citation type="submission" date="2015-04" db="EMBL/GenBank/DDBJ databases">
        <title>The draft genome sequence of Roseovarius sp.R12b.</title>
        <authorList>
            <person name="Li G."/>
            <person name="Lai Q."/>
            <person name="Shao Z."/>
            <person name="Yan P."/>
        </authorList>
    </citation>
    <scope>NUCLEOTIDE SEQUENCE [LARGE SCALE GENOMIC DNA]</scope>
    <source>
        <strain evidence="1 2">R12B</strain>
    </source>
</reference>
<dbReference type="AlphaFoldDB" id="A0A0T5NP75"/>
<dbReference type="EMBL" id="LAXJ01000027">
    <property type="protein sequence ID" value="KRS10749.1"/>
    <property type="molecule type" value="Genomic_DNA"/>
</dbReference>
<accession>A0A0T5NP75</accession>